<dbReference type="EMBL" id="CP136892">
    <property type="protein sequence ID" value="WOL01610.1"/>
    <property type="molecule type" value="Genomic_DNA"/>
</dbReference>
<organism evidence="4 5">
    <name type="scientific">Canna indica</name>
    <name type="common">Indian-shot</name>
    <dbReference type="NCBI Taxonomy" id="4628"/>
    <lineage>
        <taxon>Eukaryota</taxon>
        <taxon>Viridiplantae</taxon>
        <taxon>Streptophyta</taxon>
        <taxon>Embryophyta</taxon>
        <taxon>Tracheophyta</taxon>
        <taxon>Spermatophyta</taxon>
        <taxon>Magnoliopsida</taxon>
        <taxon>Liliopsida</taxon>
        <taxon>Zingiberales</taxon>
        <taxon>Cannaceae</taxon>
        <taxon>Canna</taxon>
    </lineage>
</organism>
<name>A0AAQ3K5X9_9LILI</name>
<dbReference type="PANTHER" id="PTHR22814:SF287">
    <property type="entry name" value="COPPER TRANSPORT PROTEIN ATX1"/>
    <property type="match status" value="1"/>
</dbReference>
<reference evidence="4 5" key="1">
    <citation type="submission" date="2023-10" db="EMBL/GenBank/DDBJ databases">
        <title>Chromosome-scale genome assembly provides insights into flower coloration mechanisms of Canna indica.</title>
        <authorList>
            <person name="Li C."/>
        </authorList>
    </citation>
    <scope>NUCLEOTIDE SEQUENCE [LARGE SCALE GENOMIC DNA]</scope>
    <source>
        <tissue evidence="4">Flower</tissue>
    </source>
</reference>
<dbReference type="AlphaFoldDB" id="A0AAQ3K5X9"/>
<dbReference type="CDD" id="cd00371">
    <property type="entry name" value="HMA"/>
    <property type="match status" value="1"/>
</dbReference>
<feature type="domain" description="HMA" evidence="3">
    <location>
        <begin position="235"/>
        <end position="298"/>
    </location>
</feature>
<evidence type="ECO:0000313" key="5">
    <source>
        <dbReference type="Proteomes" id="UP001327560"/>
    </source>
</evidence>
<dbReference type="FunFam" id="3.30.70.100:FF:000008">
    <property type="entry name" value="Copper transport protein ATOX1"/>
    <property type="match status" value="1"/>
</dbReference>
<keyword evidence="1" id="KW-0479">Metal-binding</keyword>
<feature type="region of interest" description="Disordered" evidence="2">
    <location>
        <begin position="301"/>
        <end position="331"/>
    </location>
</feature>
<proteinExistence type="predicted"/>
<dbReference type="Proteomes" id="UP001327560">
    <property type="component" value="Chromosome 3"/>
</dbReference>
<feature type="compositionally biased region" description="Low complexity" evidence="2">
    <location>
        <begin position="319"/>
        <end position="331"/>
    </location>
</feature>
<dbReference type="PANTHER" id="PTHR22814">
    <property type="entry name" value="COPPER TRANSPORT PROTEIN ATOX1-RELATED"/>
    <property type="match status" value="1"/>
</dbReference>
<dbReference type="SUPFAM" id="SSF55008">
    <property type="entry name" value="HMA, heavy metal-associated domain"/>
    <property type="match status" value="1"/>
</dbReference>
<feature type="compositionally biased region" description="Basic and acidic residues" evidence="2">
    <location>
        <begin position="304"/>
        <end position="315"/>
    </location>
</feature>
<evidence type="ECO:0000256" key="2">
    <source>
        <dbReference type="SAM" id="MobiDB-lite"/>
    </source>
</evidence>
<dbReference type="InterPro" id="IPR006121">
    <property type="entry name" value="HMA_dom"/>
</dbReference>
<sequence>MGGRSSFTIGNSKFVDVYNPDHHSWYEMKSGSVMLTAHAVPGNKLSYGRSSAGVEDHHPISKQSRVVEVVIDWLQIDVPNPTCQWSVQWCTTHDYFCTASKIQNRLYSTIPCSPNPPSLPASVHLNRPSFERSTMSYVHRHPPSVLQSPSTARNEAGPENIIPRPLNASSLDLVLSFRLLPASLLFYIVGWKPAASCQSRGLSRRFCNLLPRLPPCHRPRAGWERDGRGEKLLLLFTVVLKVGMSCQGCVGAVKRVLTKMEGVDSFDVDIQEQKVTVMGNVTPEAVFQTVSKTGKKTSFWEAEPETKEAIPETKEVTPAAPDAAVKAANTA</sequence>
<evidence type="ECO:0000313" key="4">
    <source>
        <dbReference type="EMBL" id="WOL01610.1"/>
    </source>
</evidence>
<dbReference type="PROSITE" id="PS50846">
    <property type="entry name" value="HMA_2"/>
    <property type="match status" value="1"/>
</dbReference>
<dbReference type="InterPro" id="IPR036163">
    <property type="entry name" value="HMA_dom_sf"/>
</dbReference>
<dbReference type="Pfam" id="PF00403">
    <property type="entry name" value="HMA"/>
    <property type="match status" value="1"/>
</dbReference>
<gene>
    <name evidence="4" type="ORF">Cni_G10327</name>
</gene>
<evidence type="ECO:0000259" key="3">
    <source>
        <dbReference type="PROSITE" id="PS50846"/>
    </source>
</evidence>
<protein>
    <recommendedName>
        <fullName evidence="3">HMA domain-containing protein</fullName>
    </recommendedName>
</protein>
<accession>A0AAQ3K5X9</accession>
<keyword evidence="5" id="KW-1185">Reference proteome</keyword>
<evidence type="ECO:0000256" key="1">
    <source>
        <dbReference type="ARBA" id="ARBA00022723"/>
    </source>
</evidence>
<dbReference type="GO" id="GO:0046872">
    <property type="term" value="F:metal ion binding"/>
    <property type="evidence" value="ECO:0007669"/>
    <property type="project" value="UniProtKB-KW"/>
</dbReference>
<dbReference type="Gene3D" id="3.30.70.100">
    <property type="match status" value="1"/>
</dbReference>